<dbReference type="GO" id="GO:0008176">
    <property type="term" value="F:tRNA (guanine(46)-N7)-methyltransferase activity"/>
    <property type="evidence" value="ECO:0007669"/>
    <property type="project" value="UniProtKB-UniRule"/>
</dbReference>
<evidence type="ECO:0000313" key="9">
    <source>
        <dbReference type="Proteomes" id="UP000071392"/>
    </source>
</evidence>
<comment type="caution">
    <text evidence="8">The sequence shown here is derived from an EMBL/GenBank/DDBJ whole genome shotgun (WGS) entry which is preliminary data.</text>
</comment>
<feature type="binding site" evidence="7">
    <location>
        <position position="154"/>
    </location>
    <ligand>
        <name>substrate</name>
    </ligand>
</feature>
<evidence type="ECO:0000256" key="5">
    <source>
        <dbReference type="ARBA" id="ARBA00022691"/>
    </source>
</evidence>
<sequence>MSIAEAQSIIENRAAELRVQLAALPSDWKHAATRDGRSGVTLEIGCGHGHFIAAYAAAHCEEPCLAIDIIAERLARAQKKLDRAALTNVVLLRSEARLLLDNLPDWLRFRRVFVLFPDPWPKRRHHKNRLLQPDFLKSLARHCTADARLYFRTDHAPYFAEVAELLRTHPDWEMAGDGEPWGFEQETVFQKRAGGYYQSCIARVGAGEWAARKSDK</sequence>
<keyword evidence="3 7" id="KW-0489">Methyltransferase</keyword>
<gene>
    <name evidence="7" type="primary">trmB</name>
    <name evidence="8" type="ORF">AXK12_02755</name>
</gene>
<dbReference type="PROSITE" id="PS51625">
    <property type="entry name" value="SAM_MT_TRMB"/>
    <property type="match status" value="1"/>
</dbReference>
<dbReference type="STRING" id="1548208.AXK12_02755"/>
<comment type="pathway">
    <text evidence="7">tRNA modification; N(7)-methylguanine-tRNA biosynthesis.</text>
</comment>
<keyword evidence="9" id="KW-1185">Reference proteome</keyword>
<dbReference type="Pfam" id="PF02390">
    <property type="entry name" value="Methyltransf_4"/>
    <property type="match status" value="1"/>
</dbReference>
<dbReference type="UniPathway" id="UPA00989"/>
<feature type="binding site" evidence="7">
    <location>
        <position position="122"/>
    </location>
    <ligand>
        <name>substrate</name>
    </ligand>
</feature>
<dbReference type="Gene3D" id="3.40.50.150">
    <property type="entry name" value="Vaccinia Virus protein VP39"/>
    <property type="match status" value="1"/>
</dbReference>
<keyword evidence="5 7" id="KW-0949">S-adenosyl-L-methionine</keyword>
<feature type="binding site" evidence="7">
    <location>
        <position position="118"/>
    </location>
    <ligand>
        <name>S-adenosyl-L-methionine</name>
        <dbReference type="ChEBI" id="CHEBI:59789"/>
    </ligand>
</feature>
<evidence type="ECO:0000256" key="3">
    <source>
        <dbReference type="ARBA" id="ARBA00022603"/>
    </source>
</evidence>
<dbReference type="AlphaFoldDB" id="A0A139SQ08"/>
<dbReference type="Proteomes" id="UP000071392">
    <property type="component" value="Unassembled WGS sequence"/>
</dbReference>
<dbReference type="InterPro" id="IPR055361">
    <property type="entry name" value="tRNA_methyltr_TrmB_bact"/>
</dbReference>
<evidence type="ECO:0000256" key="4">
    <source>
        <dbReference type="ARBA" id="ARBA00022679"/>
    </source>
</evidence>
<dbReference type="HAMAP" id="MF_01057">
    <property type="entry name" value="tRNA_methyltr_TrmB"/>
    <property type="match status" value="1"/>
</dbReference>
<dbReference type="EMBL" id="LSZP01000020">
    <property type="protein sequence ID" value="KXU36695.1"/>
    <property type="molecule type" value="Genomic_DNA"/>
</dbReference>
<evidence type="ECO:0000313" key="8">
    <source>
        <dbReference type="EMBL" id="KXU36695.1"/>
    </source>
</evidence>
<dbReference type="InterPro" id="IPR029063">
    <property type="entry name" value="SAM-dependent_MTases_sf"/>
</dbReference>
<organism evidence="8 9">
    <name type="scientific">Cephaloticoccus capnophilus</name>
    <dbReference type="NCBI Taxonomy" id="1548208"/>
    <lineage>
        <taxon>Bacteria</taxon>
        <taxon>Pseudomonadati</taxon>
        <taxon>Verrucomicrobiota</taxon>
        <taxon>Opitutia</taxon>
        <taxon>Opitutales</taxon>
        <taxon>Opitutaceae</taxon>
        <taxon>Cephaloticoccus</taxon>
    </lineage>
</organism>
<dbReference type="RefSeq" id="WP_068711131.1">
    <property type="nucleotide sequence ID" value="NZ_LSZP01000020.1"/>
</dbReference>
<dbReference type="SUPFAM" id="SSF53335">
    <property type="entry name" value="S-adenosyl-L-methionine-dependent methyltransferases"/>
    <property type="match status" value="1"/>
</dbReference>
<reference evidence="8 9" key="1">
    <citation type="submission" date="2016-02" db="EMBL/GenBank/DDBJ databases">
        <authorList>
            <person name="Wen L."/>
            <person name="He K."/>
            <person name="Yang H."/>
        </authorList>
    </citation>
    <scope>NUCLEOTIDE SEQUENCE [LARGE SCALE GENOMIC DNA]</scope>
    <source>
        <strain evidence="8 9">CV41</strain>
    </source>
</reference>
<dbReference type="PANTHER" id="PTHR23417:SF14">
    <property type="entry name" value="PENTACOTRIPEPTIDE-REPEAT REGION OF PRORP DOMAIN-CONTAINING PROTEIN"/>
    <property type="match status" value="1"/>
</dbReference>
<comment type="catalytic activity">
    <reaction evidence="1 7">
        <text>guanosine(46) in tRNA + S-adenosyl-L-methionine = N(7)-methylguanosine(46) in tRNA + S-adenosyl-L-homocysteine</text>
        <dbReference type="Rhea" id="RHEA:42708"/>
        <dbReference type="Rhea" id="RHEA-COMP:10188"/>
        <dbReference type="Rhea" id="RHEA-COMP:10189"/>
        <dbReference type="ChEBI" id="CHEBI:57856"/>
        <dbReference type="ChEBI" id="CHEBI:59789"/>
        <dbReference type="ChEBI" id="CHEBI:74269"/>
        <dbReference type="ChEBI" id="CHEBI:74480"/>
        <dbReference type="EC" id="2.1.1.33"/>
    </reaction>
</comment>
<dbReference type="GO" id="GO:0043527">
    <property type="term" value="C:tRNA methyltransferase complex"/>
    <property type="evidence" value="ECO:0007669"/>
    <property type="project" value="TreeGrafter"/>
</dbReference>
<evidence type="ECO:0000256" key="6">
    <source>
        <dbReference type="ARBA" id="ARBA00022694"/>
    </source>
</evidence>
<feature type="binding site" evidence="7">
    <location>
        <position position="43"/>
    </location>
    <ligand>
        <name>S-adenosyl-L-methionine</name>
        <dbReference type="ChEBI" id="CHEBI:59789"/>
    </ligand>
</feature>
<feature type="binding site" evidence="7">
    <location>
        <position position="95"/>
    </location>
    <ligand>
        <name>S-adenosyl-L-methionine</name>
        <dbReference type="ChEBI" id="CHEBI:59789"/>
    </ligand>
</feature>
<comment type="similarity">
    <text evidence="7">Belongs to the class I-like SAM-binding methyltransferase superfamily. TrmB family.</text>
</comment>
<proteinExistence type="inferred from homology"/>
<dbReference type="OrthoDB" id="9802090at2"/>
<comment type="function">
    <text evidence="2 7">Catalyzes the formation of N(7)-methylguanine at position 46 (m7G46) in tRNA.</text>
</comment>
<keyword evidence="6 7" id="KW-0819">tRNA processing</keyword>
<keyword evidence="4 7" id="KW-0808">Transferase</keyword>
<dbReference type="EC" id="2.1.1.33" evidence="7"/>
<name>A0A139SQ08_9BACT</name>
<dbReference type="PANTHER" id="PTHR23417">
    <property type="entry name" value="3-DEOXY-D-MANNO-OCTULOSONIC-ACID TRANSFERASE/TRNA GUANINE-N 7 - -METHYLTRANSFERASE"/>
    <property type="match status" value="1"/>
</dbReference>
<accession>A0A139SQ08</accession>
<evidence type="ECO:0000256" key="7">
    <source>
        <dbReference type="HAMAP-Rule" id="MF_01057"/>
    </source>
</evidence>
<dbReference type="CDD" id="cd02440">
    <property type="entry name" value="AdoMet_MTases"/>
    <property type="match status" value="1"/>
</dbReference>
<evidence type="ECO:0000256" key="1">
    <source>
        <dbReference type="ARBA" id="ARBA00000142"/>
    </source>
</evidence>
<evidence type="ECO:0000256" key="2">
    <source>
        <dbReference type="ARBA" id="ARBA00003015"/>
    </source>
</evidence>
<feature type="binding site" evidence="7">
    <location>
        <position position="68"/>
    </location>
    <ligand>
        <name>S-adenosyl-L-methionine</name>
        <dbReference type="ChEBI" id="CHEBI:59789"/>
    </ligand>
</feature>
<comment type="caution">
    <text evidence="7">Lacks conserved residue(s) required for the propagation of feature annotation.</text>
</comment>
<dbReference type="InterPro" id="IPR003358">
    <property type="entry name" value="tRNA_(Gua-N-7)_MeTrfase_Trmb"/>
</dbReference>
<protein>
    <recommendedName>
        <fullName evidence="7">tRNA (guanine-N(7)-)-methyltransferase</fullName>
        <ecNumber evidence="7">2.1.1.33</ecNumber>
    </recommendedName>
    <alternativeName>
        <fullName evidence="7">tRNA (guanine(46)-N(7))-methyltransferase</fullName>
    </alternativeName>
    <alternativeName>
        <fullName evidence="7">tRNA(m7G46)-methyltransferase</fullName>
    </alternativeName>
</protein>